<accession>A0A8K0R0Z4</accession>
<dbReference type="PANTHER" id="PTHR47843">
    <property type="entry name" value="BTB DOMAIN-CONTAINING PROTEIN-RELATED"/>
    <property type="match status" value="1"/>
</dbReference>
<sequence>MSEAESKSAELVDIEPDDFVRFLEYAYCGDYTIPLWTLDEGTHVASDVEESPTMEEDPSSQPPDAELVDNPMEVPEPEPEPVAVPEEDLTGWARLPTRKKLSPRQKRKMEFRSSFQQRSYLTGVMPHHTILEGYKPKANTAANQDFTPVFLAHAHLYSFADMRLIQPLKDLALYKLHRTLLEFQLYHQRVGDVVELARYAYDHGPSRSDSGVLDGLRQLVVEYMACEVDIIGKHLEFHILLEAGGEFVSDFWRIVARYML</sequence>
<comment type="caution">
    <text evidence="2">The sequence shown here is derived from an EMBL/GenBank/DDBJ whole genome shotgun (WGS) entry which is preliminary data.</text>
</comment>
<reference evidence="2" key="1">
    <citation type="journal article" date="2021" name="Nat. Commun.">
        <title>Genetic determinants of endophytism in the Arabidopsis root mycobiome.</title>
        <authorList>
            <person name="Mesny F."/>
            <person name="Miyauchi S."/>
            <person name="Thiergart T."/>
            <person name="Pickel B."/>
            <person name="Atanasova L."/>
            <person name="Karlsson M."/>
            <person name="Huettel B."/>
            <person name="Barry K.W."/>
            <person name="Haridas S."/>
            <person name="Chen C."/>
            <person name="Bauer D."/>
            <person name="Andreopoulos W."/>
            <person name="Pangilinan J."/>
            <person name="LaButti K."/>
            <person name="Riley R."/>
            <person name="Lipzen A."/>
            <person name="Clum A."/>
            <person name="Drula E."/>
            <person name="Henrissat B."/>
            <person name="Kohler A."/>
            <person name="Grigoriev I.V."/>
            <person name="Martin F.M."/>
            <person name="Hacquard S."/>
        </authorList>
    </citation>
    <scope>NUCLEOTIDE SEQUENCE</scope>
    <source>
        <strain evidence="2">MPI-SDFR-AT-0120</strain>
    </source>
</reference>
<dbReference type="EMBL" id="JAGMVJ010000017">
    <property type="protein sequence ID" value="KAH7078488.1"/>
    <property type="molecule type" value="Genomic_DNA"/>
</dbReference>
<feature type="region of interest" description="Disordered" evidence="1">
    <location>
        <begin position="46"/>
        <end position="84"/>
    </location>
</feature>
<dbReference type="Gene3D" id="3.30.710.10">
    <property type="entry name" value="Potassium Channel Kv1.1, Chain A"/>
    <property type="match status" value="1"/>
</dbReference>
<evidence type="ECO:0000313" key="3">
    <source>
        <dbReference type="Proteomes" id="UP000813461"/>
    </source>
</evidence>
<keyword evidence="3" id="KW-1185">Reference proteome</keyword>
<proteinExistence type="predicted"/>
<dbReference type="AlphaFoldDB" id="A0A8K0R0Z4"/>
<name>A0A8K0R0Z4_9PLEO</name>
<gene>
    <name evidence="2" type="ORF">FB567DRAFT_136836</name>
</gene>
<feature type="compositionally biased region" description="Acidic residues" evidence="1">
    <location>
        <begin position="47"/>
        <end position="58"/>
    </location>
</feature>
<protein>
    <recommendedName>
        <fullName evidence="4">BTB domain-containing protein</fullName>
    </recommendedName>
</protein>
<evidence type="ECO:0008006" key="4">
    <source>
        <dbReference type="Google" id="ProtNLM"/>
    </source>
</evidence>
<feature type="compositionally biased region" description="Acidic residues" evidence="1">
    <location>
        <begin position="75"/>
        <end position="84"/>
    </location>
</feature>
<organism evidence="2 3">
    <name type="scientific">Paraphoma chrysanthemicola</name>
    <dbReference type="NCBI Taxonomy" id="798071"/>
    <lineage>
        <taxon>Eukaryota</taxon>
        <taxon>Fungi</taxon>
        <taxon>Dikarya</taxon>
        <taxon>Ascomycota</taxon>
        <taxon>Pezizomycotina</taxon>
        <taxon>Dothideomycetes</taxon>
        <taxon>Pleosporomycetidae</taxon>
        <taxon>Pleosporales</taxon>
        <taxon>Pleosporineae</taxon>
        <taxon>Phaeosphaeriaceae</taxon>
        <taxon>Paraphoma</taxon>
    </lineage>
</organism>
<dbReference type="Proteomes" id="UP000813461">
    <property type="component" value="Unassembled WGS sequence"/>
</dbReference>
<evidence type="ECO:0000256" key="1">
    <source>
        <dbReference type="SAM" id="MobiDB-lite"/>
    </source>
</evidence>
<evidence type="ECO:0000313" key="2">
    <source>
        <dbReference type="EMBL" id="KAH7078488.1"/>
    </source>
</evidence>
<dbReference type="OrthoDB" id="9997739at2759"/>
<dbReference type="InterPro" id="IPR011333">
    <property type="entry name" value="SKP1/BTB/POZ_sf"/>
</dbReference>